<keyword evidence="4" id="KW-1185">Reference proteome</keyword>
<feature type="signal peptide" evidence="1">
    <location>
        <begin position="1"/>
        <end position="34"/>
    </location>
</feature>
<evidence type="ECO:0000313" key="4">
    <source>
        <dbReference type="Proteomes" id="UP001165270"/>
    </source>
</evidence>
<evidence type="ECO:0000256" key="1">
    <source>
        <dbReference type="SAM" id="SignalP"/>
    </source>
</evidence>
<dbReference type="InterPro" id="IPR029062">
    <property type="entry name" value="Class_I_gatase-like"/>
</dbReference>
<dbReference type="EMBL" id="JALDAX010000008">
    <property type="protein sequence ID" value="MCI3242591.1"/>
    <property type="molecule type" value="Genomic_DNA"/>
</dbReference>
<feature type="chain" id="PRO_5045523332" evidence="1">
    <location>
        <begin position="35"/>
        <end position="263"/>
    </location>
</feature>
<evidence type="ECO:0000313" key="3">
    <source>
        <dbReference type="EMBL" id="MCI3242591.1"/>
    </source>
</evidence>
<reference evidence="3" key="1">
    <citation type="submission" date="2022-03" db="EMBL/GenBank/DDBJ databases">
        <title>Streptomyces 7R015 and 7R016 isolated from Barleria lupulina in Thailand.</title>
        <authorList>
            <person name="Kanchanasin P."/>
            <person name="Phongsopitanun W."/>
            <person name="Tanasupawat S."/>
        </authorList>
    </citation>
    <scope>NUCLEOTIDE SEQUENCE</scope>
    <source>
        <strain evidence="3">7R016</strain>
    </source>
</reference>
<gene>
    <name evidence="3" type="ORF">MQN93_22980</name>
</gene>
<dbReference type="Pfam" id="PF09825">
    <property type="entry name" value="BPL_N"/>
    <property type="match status" value="1"/>
</dbReference>
<name>A0ABS9XKJ9_9ACTN</name>
<dbReference type="Proteomes" id="UP001165270">
    <property type="component" value="Unassembled WGS sequence"/>
</dbReference>
<evidence type="ECO:0000259" key="2">
    <source>
        <dbReference type="Pfam" id="PF09825"/>
    </source>
</evidence>
<comment type="caution">
    <text evidence="3">The sequence shown here is derived from an EMBL/GenBank/DDBJ whole genome shotgun (WGS) entry which is preliminary data.</text>
</comment>
<dbReference type="SUPFAM" id="SSF52317">
    <property type="entry name" value="Class I glutamine amidotransferase-like"/>
    <property type="match status" value="1"/>
</dbReference>
<feature type="domain" description="Biotin-protein ligase N-terminal" evidence="2">
    <location>
        <begin position="46"/>
        <end position="147"/>
    </location>
</feature>
<organism evidence="3 4">
    <name type="scientific">Streptomyces spinosisporus</name>
    <dbReference type="NCBI Taxonomy" id="2927582"/>
    <lineage>
        <taxon>Bacteria</taxon>
        <taxon>Bacillati</taxon>
        <taxon>Actinomycetota</taxon>
        <taxon>Actinomycetes</taxon>
        <taxon>Kitasatosporales</taxon>
        <taxon>Streptomycetaceae</taxon>
        <taxon>Streptomyces</taxon>
    </lineage>
</organism>
<keyword evidence="1" id="KW-0732">Signal</keyword>
<accession>A0ABS9XKJ9</accession>
<proteinExistence type="predicted"/>
<dbReference type="InterPro" id="IPR019197">
    <property type="entry name" value="Biotin-prot_ligase_N"/>
</dbReference>
<dbReference type="Gene3D" id="3.40.50.880">
    <property type="match status" value="1"/>
</dbReference>
<dbReference type="RefSeq" id="WP_242711064.1">
    <property type="nucleotide sequence ID" value="NZ_JALDAX010000008.1"/>
</dbReference>
<protein>
    <submittedName>
        <fullName evidence="3">BPL-N domain-containing protein</fullName>
    </submittedName>
</protein>
<sequence>MTPPVHSWYRRRPLTRVVPAVVAAVLTAAGCSGADDSRHVSAPLSALVYRGPAACDGCPESVASLLEKAPRPFTVEYVGPDEEIPLTATALADADVYVQPGGGDDLDAAWEEVKGAAGAIRDWVRDGGRYLGFCMGGYLAGQNPGFDLLPGDTDAYIASRDASVRDQRDTVVPVHWRDEPRHMYFQDGPVFLLDDGADATVLARYDNGTVAAVVAPYGRGRVGVVGPHPEADASWYEDEGLRNPDGVRLDLGHDLIEETVSGL</sequence>